<protein>
    <submittedName>
        <fullName evidence="2">Uncharacterized protein</fullName>
    </submittedName>
</protein>
<organism evidence="2 3">
    <name type="scientific">Bacillus cereus</name>
    <dbReference type="NCBI Taxonomy" id="1396"/>
    <lineage>
        <taxon>Bacteria</taxon>
        <taxon>Bacillati</taxon>
        <taxon>Bacillota</taxon>
        <taxon>Bacilli</taxon>
        <taxon>Bacillales</taxon>
        <taxon>Bacillaceae</taxon>
        <taxon>Bacillus</taxon>
        <taxon>Bacillus cereus group</taxon>
    </lineage>
</organism>
<proteinExistence type="predicted"/>
<evidence type="ECO:0000313" key="3">
    <source>
        <dbReference type="Proteomes" id="UP000224413"/>
    </source>
</evidence>
<comment type="caution">
    <text evidence="2">The sequence shown here is derived from an EMBL/GenBank/DDBJ whole genome shotgun (WGS) entry which is preliminary data.</text>
</comment>
<dbReference type="EMBL" id="NUWJ01000053">
    <property type="protein sequence ID" value="PFK23963.1"/>
    <property type="molecule type" value="Genomic_DNA"/>
</dbReference>
<dbReference type="RefSeq" id="WP_098582972.1">
    <property type="nucleotide sequence ID" value="NZ_NUWJ01000053.1"/>
</dbReference>
<sequence length="224" mass="24733">MKNRIKKTMRKTVVGFALLSGIIVAGGNSASAEEHSYLKDKNGHAVEYGAEYYIQLGASILPNYGNYWVGYNEDLDLQLPKVIGPMDINNDLPTFTIEKTVADSSGNVIEELSDDLVTIRSTWENQSTGKGYFSVNPQNDINVKGPQSSGWSTDMAKWKPVKVESTVTPEVEKLNLYQFKNPATNKLITSGGSQGSGSNGFDYLYARSADEPRTYATTWRLVKK</sequence>
<gene>
    <name evidence="2" type="ORF">COI98_06385</name>
</gene>
<dbReference type="Proteomes" id="UP000224413">
    <property type="component" value="Unassembled WGS sequence"/>
</dbReference>
<evidence type="ECO:0000313" key="2">
    <source>
        <dbReference type="EMBL" id="PFK23963.1"/>
    </source>
</evidence>
<reference evidence="2 3" key="1">
    <citation type="submission" date="2017-09" db="EMBL/GenBank/DDBJ databases">
        <title>Large-scale bioinformatics analysis of Bacillus genomes uncovers conserved roles of natural products in bacterial physiology.</title>
        <authorList>
            <consortium name="Agbiome Team Llc"/>
            <person name="Bleich R.M."/>
            <person name="Grubbs K.J."/>
            <person name="Santa Maria K.C."/>
            <person name="Allen S.E."/>
            <person name="Farag S."/>
            <person name="Shank E.A."/>
            <person name="Bowers A."/>
        </authorList>
    </citation>
    <scope>NUCLEOTIDE SEQUENCE [LARGE SCALE GENOMIC DNA]</scope>
    <source>
        <strain evidence="2 3">AFS083741</strain>
    </source>
</reference>
<evidence type="ECO:0000256" key="1">
    <source>
        <dbReference type="SAM" id="SignalP"/>
    </source>
</evidence>
<feature type="chain" id="PRO_5040866555" evidence="1">
    <location>
        <begin position="26"/>
        <end position="224"/>
    </location>
</feature>
<keyword evidence="1" id="KW-0732">Signal</keyword>
<dbReference type="AlphaFoldDB" id="A0A9X7A0M7"/>
<feature type="signal peptide" evidence="1">
    <location>
        <begin position="1"/>
        <end position="25"/>
    </location>
</feature>
<accession>A0A9X7A0M7</accession>
<name>A0A9X7A0M7_BACCE</name>